<sequence length="120" mass="13354">MEKFGFMAFKVNRRCCSARLPIFVLLVLILHVLVAQSEARALVEEDHAQEKVGVDPRRVARDPRFDDPRHRWDDGWDRGGWNNDGGWDEGGRWNEGGGWNNRPPWAGGDDGGGGGGGGRK</sequence>
<protein>
    <submittedName>
        <fullName evidence="3">Uncharacterized protein</fullName>
    </submittedName>
</protein>
<evidence type="ECO:0000256" key="1">
    <source>
        <dbReference type="SAM" id="MobiDB-lite"/>
    </source>
</evidence>
<reference evidence="3" key="1">
    <citation type="submission" date="2020-06" db="EMBL/GenBank/DDBJ databases">
        <title>WGS assembly of Ceratodon purpureus strain R40.</title>
        <authorList>
            <person name="Carey S.B."/>
            <person name="Jenkins J."/>
            <person name="Shu S."/>
            <person name="Lovell J.T."/>
            <person name="Sreedasyam A."/>
            <person name="Maumus F."/>
            <person name="Tiley G.P."/>
            <person name="Fernandez-Pozo N."/>
            <person name="Barry K."/>
            <person name="Chen C."/>
            <person name="Wang M."/>
            <person name="Lipzen A."/>
            <person name="Daum C."/>
            <person name="Saski C.A."/>
            <person name="Payton A.C."/>
            <person name="Mcbreen J.C."/>
            <person name="Conrad R.E."/>
            <person name="Kollar L.M."/>
            <person name="Olsson S."/>
            <person name="Huttunen S."/>
            <person name="Landis J.B."/>
            <person name="Wickett N.J."/>
            <person name="Johnson M.G."/>
            <person name="Rensing S.A."/>
            <person name="Grimwood J."/>
            <person name="Schmutz J."/>
            <person name="Mcdaniel S.F."/>
        </authorList>
    </citation>
    <scope>NUCLEOTIDE SEQUENCE</scope>
    <source>
        <strain evidence="3">R40</strain>
    </source>
</reference>
<feature type="chain" id="PRO_5035839868" evidence="2">
    <location>
        <begin position="40"/>
        <end position="120"/>
    </location>
</feature>
<organism evidence="3 4">
    <name type="scientific">Ceratodon purpureus</name>
    <name type="common">Fire moss</name>
    <name type="synonym">Dicranum purpureum</name>
    <dbReference type="NCBI Taxonomy" id="3225"/>
    <lineage>
        <taxon>Eukaryota</taxon>
        <taxon>Viridiplantae</taxon>
        <taxon>Streptophyta</taxon>
        <taxon>Embryophyta</taxon>
        <taxon>Bryophyta</taxon>
        <taxon>Bryophytina</taxon>
        <taxon>Bryopsida</taxon>
        <taxon>Dicranidae</taxon>
        <taxon>Pseudoditrichales</taxon>
        <taxon>Ditrichaceae</taxon>
        <taxon>Ceratodon</taxon>
    </lineage>
</organism>
<gene>
    <name evidence="3" type="ORF">KC19_8G098300</name>
</gene>
<name>A0A8T0GYZ2_CERPU</name>
<proteinExistence type="predicted"/>
<keyword evidence="4" id="KW-1185">Reference proteome</keyword>
<dbReference type="InterPro" id="IPR010800">
    <property type="entry name" value="GRP"/>
</dbReference>
<dbReference type="EMBL" id="CM026429">
    <property type="protein sequence ID" value="KAG0564280.1"/>
    <property type="molecule type" value="Genomic_DNA"/>
</dbReference>
<evidence type="ECO:0000313" key="4">
    <source>
        <dbReference type="Proteomes" id="UP000822688"/>
    </source>
</evidence>
<evidence type="ECO:0000313" key="3">
    <source>
        <dbReference type="EMBL" id="KAG0564280.1"/>
    </source>
</evidence>
<dbReference type="AlphaFoldDB" id="A0A8T0GYZ2"/>
<feature type="compositionally biased region" description="Gly residues" evidence="1">
    <location>
        <begin position="108"/>
        <end position="120"/>
    </location>
</feature>
<comment type="caution">
    <text evidence="3">The sequence shown here is derived from an EMBL/GenBank/DDBJ whole genome shotgun (WGS) entry which is preliminary data.</text>
</comment>
<evidence type="ECO:0000256" key="2">
    <source>
        <dbReference type="SAM" id="SignalP"/>
    </source>
</evidence>
<feature type="region of interest" description="Disordered" evidence="1">
    <location>
        <begin position="54"/>
        <end position="120"/>
    </location>
</feature>
<keyword evidence="2" id="KW-0732">Signal</keyword>
<dbReference type="Pfam" id="PF07172">
    <property type="entry name" value="GRP"/>
    <property type="match status" value="1"/>
</dbReference>
<feature type="signal peptide" evidence="2">
    <location>
        <begin position="1"/>
        <end position="39"/>
    </location>
</feature>
<accession>A0A8T0GYZ2</accession>
<dbReference type="Proteomes" id="UP000822688">
    <property type="component" value="Chromosome 8"/>
</dbReference>
<feature type="compositionally biased region" description="Basic and acidic residues" evidence="1">
    <location>
        <begin position="54"/>
        <end position="77"/>
    </location>
</feature>